<proteinExistence type="predicted"/>
<feature type="region of interest" description="Disordered" evidence="1">
    <location>
        <begin position="310"/>
        <end position="367"/>
    </location>
</feature>
<dbReference type="WBParaSite" id="Minc3s00063g03199">
    <property type="protein sequence ID" value="Minc3s00063g03199"/>
    <property type="gene ID" value="Minc3s00063g03199"/>
</dbReference>
<feature type="region of interest" description="Disordered" evidence="1">
    <location>
        <begin position="174"/>
        <end position="232"/>
    </location>
</feature>
<keyword evidence="2" id="KW-1185">Reference proteome</keyword>
<feature type="compositionally biased region" description="Low complexity" evidence="1">
    <location>
        <begin position="192"/>
        <end position="205"/>
    </location>
</feature>
<evidence type="ECO:0000313" key="2">
    <source>
        <dbReference type="Proteomes" id="UP000887563"/>
    </source>
</evidence>
<organism evidence="2 3">
    <name type="scientific">Meloidogyne incognita</name>
    <name type="common">Southern root-knot nematode worm</name>
    <name type="synonym">Oxyuris incognita</name>
    <dbReference type="NCBI Taxonomy" id="6306"/>
    <lineage>
        <taxon>Eukaryota</taxon>
        <taxon>Metazoa</taxon>
        <taxon>Ecdysozoa</taxon>
        <taxon>Nematoda</taxon>
        <taxon>Chromadorea</taxon>
        <taxon>Rhabditida</taxon>
        <taxon>Tylenchina</taxon>
        <taxon>Tylenchomorpha</taxon>
        <taxon>Tylenchoidea</taxon>
        <taxon>Meloidogynidae</taxon>
        <taxon>Meloidogyninae</taxon>
        <taxon>Meloidogyne</taxon>
        <taxon>Meloidogyne incognita group</taxon>
    </lineage>
</organism>
<feature type="region of interest" description="Disordered" evidence="1">
    <location>
        <begin position="64"/>
        <end position="92"/>
    </location>
</feature>
<feature type="compositionally biased region" description="Low complexity" evidence="1">
    <location>
        <begin position="216"/>
        <end position="232"/>
    </location>
</feature>
<evidence type="ECO:0000256" key="1">
    <source>
        <dbReference type="SAM" id="MobiDB-lite"/>
    </source>
</evidence>
<dbReference type="AlphaFoldDB" id="A0A914KP10"/>
<feature type="compositionally biased region" description="Basic residues" evidence="1">
    <location>
        <begin position="318"/>
        <end position="329"/>
    </location>
</feature>
<dbReference type="Proteomes" id="UP000887563">
    <property type="component" value="Unplaced"/>
</dbReference>
<feature type="compositionally biased region" description="Basic and acidic residues" evidence="1">
    <location>
        <begin position="69"/>
        <end position="89"/>
    </location>
</feature>
<name>A0A914KP10_MELIC</name>
<sequence length="367" mass="41600">MDPCEGPSHKEERQFDVHAGRNAFRRQISERASQMMGKQIELMDVDELRRQQFAIKSFTESVEEDLDEDWQRRHSTTRGEVDSGMKESSTDETIIEVTRRVDPTKGETQKYTMRVSGPELVDQEFELHKSLVHSASGGEFVEDEEEAQTSNSIFTLPSTTHDIIPTKKSVKKSSSTVVRGKEEEARASYFKSASMSTRPRSSTTTEEYPAATSFAPRPRNSSPRPRLSLTPNTTLEIETTKLEPTNDSSANIEKIRVVLPPKCKNLKSSQRRYSTGPEELSCRSPTMTRLRCDSTAAAYHYHQPGEDIIESNPEYARKAPKKPVVHRRQSRGDDWENFPEEEQQPAQSLGDTEDESIATENLEAILK</sequence>
<reference evidence="3" key="1">
    <citation type="submission" date="2022-11" db="UniProtKB">
        <authorList>
            <consortium name="WormBaseParasite"/>
        </authorList>
    </citation>
    <scope>IDENTIFICATION</scope>
</reference>
<protein>
    <submittedName>
        <fullName evidence="3">Uncharacterized protein</fullName>
    </submittedName>
</protein>
<accession>A0A914KP10</accession>
<evidence type="ECO:0000313" key="3">
    <source>
        <dbReference type="WBParaSite" id="Minc3s00063g03199"/>
    </source>
</evidence>